<dbReference type="AlphaFoldDB" id="A0AAP1EYW9"/>
<proteinExistence type="predicted"/>
<dbReference type="PANTHER" id="PTHR40980">
    <property type="entry name" value="PLUG DOMAIN-CONTAINING PROTEIN"/>
    <property type="match status" value="1"/>
</dbReference>
<sequence>MQRWSTINSGAINRYINGLEGDDGLPISYAANYSIEEQNRAWFLQGNFSGERYRGNIGVRYVHSRDSTDGYSYARGGGYTPVNFLSSYGKWLPSFNIAYDLRDDLMLRFAASKVIARPRYTNMTPYVAADDTTLTASTGNPGLSPYESTNLGASL</sequence>
<feature type="domain" description="TonB-dependent receptor-like beta-barrel" evidence="4">
    <location>
        <begin position="24"/>
        <end position="151"/>
    </location>
</feature>
<evidence type="ECO:0000313" key="5">
    <source>
        <dbReference type="EMBL" id="KOR44875.1"/>
    </source>
</evidence>
<gene>
    <name evidence="5" type="ORF">ADT25_09835</name>
</gene>
<evidence type="ECO:0000259" key="4">
    <source>
        <dbReference type="Pfam" id="PF00593"/>
    </source>
</evidence>
<dbReference type="PANTHER" id="PTHR40980:SF3">
    <property type="entry name" value="TONB-DEPENDENT RECEPTOR-LIKE BETA-BARREL DOMAIN-CONTAINING PROTEIN"/>
    <property type="match status" value="1"/>
</dbReference>
<keyword evidence="2" id="KW-0472">Membrane</keyword>
<reference evidence="5 6" key="2">
    <citation type="submission" date="2015-09" db="EMBL/GenBank/DDBJ databases">
        <title>Draft genome sequence of Xanthomonas oryzae pv. USA str. X11-5A.</title>
        <authorList>
            <person name="Knight B.M."/>
            <person name="Roberts D.P."/>
            <person name="Lin D."/>
            <person name="Hari K."/>
            <person name="Fletcher J."/>
            <person name="Melcher U."/>
            <person name="Blagden T."/>
            <person name="Winegar R.A."/>
        </authorList>
    </citation>
    <scope>NUCLEOTIDE SEQUENCE [LARGE SCALE GENOMIC DNA]</scope>
    <source>
        <strain evidence="5 6">X11-5A</strain>
    </source>
</reference>
<dbReference type="InterPro" id="IPR036942">
    <property type="entry name" value="Beta-barrel_TonB_sf"/>
</dbReference>
<dbReference type="SUPFAM" id="SSF56935">
    <property type="entry name" value="Porins"/>
    <property type="match status" value="1"/>
</dbReference>
<dbReference type="Gene3D" id="2.40.170.20">
    <property type="entry name" value="TonB-dependent receptor, beta-barrel domain"/>
    <property type="match status" value="1"/>
</dbReference>
<comment type="subcellular location">
    <subcellularLocation>
        <location evidence="1">Cell outer membrane</location>
    </subcellularLocation>
</comment>
<comment type="caution">
    <text evidence="5">The sequence shown here is derived from an EMBL/GenBank/DDBJ whole genome shotgun (WGS) entry which is preliminary data.</text>
</comment>
<dbReference type="EMBL" id="LHUJ01000173">
    <property type="protein sequence ID" value="KOR44875.1"/>
    <property type="molecule type" value="Genomic_DNA"/>
</dbReference>
<dbReference type="Pfam" id="PF00593">
    <property type="entry name" value="TonB_dep_Rec_b-barrel"/>
    <property type="match status" value="1"/>
</dbReference>
<evidence type="ECO:0000256" key="1">
    <source>
        <dbReference type="ARBA" id="ARBA00004442"/>
    </source>
</evidence>
<dbReference type="Proteomes" id="UP000036790">
    <property type="component" value="Unassembled WGS sequence"/>
</dbReference>
<organism evidence="5 6">
    <name type="scientific">Xanthomonas oryzae</name>
    <dbReference type="NCBI Taxonomy" id="347"/>
    <lineage>
        <taxon>Bacteria</taxon>
        <taxon>Pseudomonadati</taxon>
        <taxon>Pseudomonadota</taxon>
        <taxon>Gammaproteobacteria</taxon>
        <taxon>Lysobacterales</taxon>
        <taxon>Lysobacteraceae</taxon>
        <taxon>Xanthomonas</taxon>
    </lineage>
</organism>
<keyword evidence="3" id="KW-0998">Cell outer membrane</keyword>
<evidence type="ECO:0000256" key="2">
    <source>
        <dbReference type="ARBA" id="ARBA00023136"/>
    </source>
</evidence>
<evidence type="ECO:0000256" key="3">
    <source>
        <dbReference type="ARBA" id="ARBA00023237"/>
    </source>
</evidence>
<evidence type="ECO:0000313" key="6">
    <source>
        <dbReference type="Proteomes" id="UP000036790"/>
    </source>
</evidence>
<name>A0AAP1EYW9_9XANT</name>
<dbReference type="InterPro" id="IPR000531">
    <property type="entry name" value="Beta-barrel_TonB"/>
</dbReference>
<dbReference type="GO" id="GO:0009279">
    <property type="term" value="C:cell outer membrane"/>
    <property type="evidence" value="ECO:0007669"/>
    <property type="project" value="UniProtKB-SubCell"/>
</dbReference>
<reference evidence="5 6" key="1">
    <citation type="submission" date="2015-07" db="EMBL/GenBank/DDBJ databases">
        <authorList>
            <consortium name="Consortium for Microbial Forensics and Genomics (microFORGE)"/>
            <person name="Knight B.M."/>
            <person name="Roberts D.P."/>
            <person name="Lin D."/>
            <person name="Hari K."/>
            <person name="Fletcher J."/>
            <person name="Melcher U."/>
            <person name="Blagden T."/>
            <person name="Winegar R.A."/>
        </authorList>
    </citation>
    <scope>NUCLEOTIDE SEQUENCE [LARGE SCALE GENOMIC DNA]</scope>
    <source>
        <strain evidence="5 6">X11-5A</strain>
    </source>
</reference>
<protein>
    <recommendedName>
        <fullName evidence="4">TonB-dependent receptor-like beta-barrel domain-containing protein</fullName>
    </recommendedName>
</protein>
<accession>A0AAP1EYW9</accession>